<dbReference type="CDD" id="cd00009">
    <property type="entry name" value="AAA"/>
    <property type="match status" value="1"/>
</dbReference>
<dbReference type="InterPro" id="IPR003959">
    <property type="entry name" value="ATPase_AAA_core"/>
</dbReference>
<feature type="domain" description="AAA+ ATPase" evidence="8">
    <location>
        <begin position="133"/>
        <end position="279"/>
    </location>
</feature>
<dbReference type="OMA" id="VSKMMQG"/>
<dbReference type="Gene3D" id="1.10.8.60">
    <property type="match status" value="1"/>
</dbReference>
<comment type="caution">
    <text evidence="10">The sequence shown here is derived from an EMBL/GenBank/DDBJ whole genome shotgun (WGS) entry which is preliminary data.</text>
</comment>
<dbReference type="CDD" id="cd19499">
    <property type="entry name" value="RecA-like_ClpB_Hsp104-like"/>
    <property type="match status" value="1"/>
</dbReference>
<evidence type="ECO:0000259" key="8">
    <source>
        <dbReference type="SMART" id="SM00382"/>
    </source>
</evidence>
<reference evidence="10 11" key="1">
    <citation type="journal article" date="2011" name="J. Gen. Appl. Microbiol.">
        <title>Draft genome sequencing of the enigmatic yeast Saitoella complicata.</title>
        <authorList>
            <person name="Nishida H."/>
            <person name="Hamamoto M."/>
            <person name="Sugiyama J."/>
        </authorList>
    </citation>
    <scope>NUCLEOTIDE SEQUENCE [LARGE SCALE GENOMIC DNA]</scope>
    <source>
        <strain evidence="10 11">NRRL Y-17804</strain>
    </source>
</reference>
<comment type="subunit">
    <text evidence="6">Homohexamer, forming a ring with a central pore.</text>
</comment>
<dbReference type="PANTHER" id="PTHR11638:SF176">
    <property type="entry name" value="HEAT SHOCK PROTEIN 78, MITOCHONDRIAL"/>
    <property type="match status" value="1"/>
</dbReference>
<dbReference type="InterPro" id="IPR050130">
    <property type="entry name" value="ClpA_ClpB"/>
</dbReference>
<evidence type="ECO:0000256" key="4">
    <source>
        <dbReference type="ARBA" id="ARBA00022840"/>
    </source>
</evidence>
<dbReference type="GO" id="GO:0016887">
    <property type="term" value="F:ATP hydrolysis activity"/>
    <property type="evidence" value="ECO:0007669"/>
    <property type="project" value="InterPro"/>
</dbReference>
<dbReference type="Proteomes" id="UP000033140">
    <property type="component" value="Unassembled WGS sequence"/>
</dbReference>
<feature type="domain" description="AAA+ ATPase" evidence="8">
    <location>
        <begin position="531"/>
        <end position="692"/>
    </location>
</feature>
<keyword evidence="5" id="KW-0143">Chaperone</keyword>
<evidence type="ECO:0000256" key="5">
    <source>
        <dbReference type="ARBA" id="ARBA00023186"/>
    </source>
</evidence>
<dbReference type="Pfam" id="PF00004">
    <property type="entry name" value="AAA"/>
    <property type="match status" value="1"/>
</dbReference>
<dbReference type="InterPro" id="IPR041546">
    <property type="entry name" value="ClpA/ClpB_AAA_lid"/>
</dbReference>
<dbReference type="SMART" id="SM00382">
    <property type="entry name" value="AAA"/>
    <property type="match status" value="2"/>
</dbReference>
<dbReference type="Pfam" id="PF07724">
    <property type="entry name" value="AAA_2"/>
    <property type="match status" value="1"/>
</dbReference>
<dbReference type="AlphaFoldDB" id="A0A0E9NPY8"/>
<dbReference type="PRINTS" id="PR00300">
    <property type="entry name" value="CLPPROTEASEA"/>
</dbReference>
<dbReference type="InterPro" id="IPR028299">
    <property type="entry name" value="ClpA/B_CS2"/>
</dbReference>
<sequence length="815" mass="90015">MRLLTTTTTRTTMRTAVLRSSHHPVAAVRTFTTTTTPRPSSGLLARPRVATLPRLTLLKASMPLTQQQLRFASSGPQRPGGSYTMNLNPDPPGAALEKYGTDLTALASEGKLDPVIGRDEEIRRTLQILSRRTKNNPVLVGHAGVGKTAVMEGLAQRIVRGEVGDSMKQKRIISLDLGSLIAGAKYRGEFEERLKAVLKDVEDAKGSIILFIDELHSLLGLGGDGSGALSAANLLKPALARGTLQCCGATTLAEYRQYIEKDAALARRFMAVQLAEPTVQDAISILRGLKERYEVHHGVRVHDAALVAAARLSYRYLQDRKLPDKAIDLVDEACSALRLQLESKPDSIAKLDRSIMRIEIELESLRKEEDLASVERREALEKELREMKEEQAELTKKWDEERAELDKVKTAKADLEQARTDLELAQRAGDYGKASELRYALIPALESRVKATTTTKPDSMLHDSVTADDIARVVSRHTGIPTPSLLASESGRLLHLEDSLRRRVVGQDHALSAVSDAVRLSRAGLQNANRPLGSFLFCGPTGTGKTELSKALAEFLFNDENAMIRFDMSEFGERHSVSRLIGAPPGYVGYESSGELTEYVRRKPYAVLLFDELEKSHPDVRNLLLQVLDEGFLTDSQGRKVDFRSTLIIMTSNVGQAHLFSGEDGAEALVHDSIRAAFAPEFLNRIDDTIIFKPLSSEALGGILDLRLNELRNRLTDRRITLDVTPEVKSYLAKEGWSQLYGARPLNRLVQKKILVPLSKGILEGWVRDGEVVRVGMEEGEVKVLGSREGKKEGEVEEVEGVWDGEVERDGGYRE</sequence>
<reference evidence="10 11" key="3">
    <citation type="journal article" date="2015" name="Genome Announc.">
        <title>Draft Genome Sequence of the Archiascomycetous Yeast Saitoella complicata.</title>
        <authorList>
            <person name="Yamauchi K."/>
            <person name="Kondo S."/>
            <person name="Hamamoto M."/>
            <person name="Takahashi Y."/>
            <person name="Ogura Y."/>
            <person name="Hayashi T."/>
            <person name="Nishida H."/>
        </authorList>
    </citation>
    <scope>NUCLEOTIDE SEQUENCE [LARGE SCALE GENOMIC DNA]</scope>
    <source>
        <strain evidence="10 11">NRRL Y-17804</strain>
    </source>
</reference>
<evidence type="ECO:0000256" key="1">
    <source>
        <dbReference type="ARBA" id="ARBA00008675"/>
    </source>
</evidence>
<keyword evidence="3" id="KW-0547">Nucleotide-binding</keyword>
<dbReference type="InterPro" id="IPR001270">
    <property type="entry name" value="ClpA/B"/>
</dbReference>
<protein>
    <recommendedName>
        <fullName evidence="12">Clp R domain-containing protein</fullName>
    </recommendedName>
</protein>
<dbReference type="Pfam" id="PF17871">
    <property type="entry name" value="AAA_lid_9"/>
    <property type="match status" value="1"/>
</dbReference>
<dbReference type="Pfam" id="PF10431">
    <property type="entry name" value="ClpB_D2-small"/>
    <property type="match status" value="1"/>
</dbReference>
<evidence type="ECO:0000259" key="9">
    <source>
        <dbReference type="SMART" id="SM01086"/>
    </source>
</evidence>
<keyword evidence="7" id="KW-0175">Coiled coil</keyword>
<keyword evidence="2" id="KW-0677">Repeat</keyword>
<dbReference type="InterPro" id="IPR019489">
    <property type="entry name" value="Clp_ATPase_C"/>
</dbReference>
<dbReference type="FunFam" id="3.40.50.300:FF:000120">
    <property type="entry name" value="ATP-dependent chaperone ClpB"/>
    <property type="match status" value="1"/>
</dbReference>
<dbReference type="InterPro" id="IPR027417">
    <property type="entry name" value="P-loop_NTPase"/>
</dbReference>
<dbReference type="PROSITE" id="PS00871">
    <property type="entry name" value="CLPAB_2"/>
    <property type="match status" value="1"/>
</dbReference>
<reference evidence="10 11" key="2">
    <citation type="journal article" date="2014" name="J. Gen. Appl. Microbiol.">
        <title>The early diverging ascomycetous budding yeast Saitoella complicata has three histone deacetylases belonging to the Clr6, Hos2, and Rpd3 lineages.</title>
        <authorList>
            <person name="Nishida H."/>
            <person name="Matsumoto T."/>
            <person name="Kondo S."/>
            <person name="Hamamoto M."/>
            <person name="Yoshikawa H."/>
        </authorList>
    </citation>
    <scope>NUCLEOTIDE SEQUENCE [LARGE SCALE GENOMIC DNA]</scope>
    <source>
        <strain evidence="10 11">NRRL Y-17804</strain>
    </source>
</reference>
<keyword evidence="4" id="KW-0067">ATP-binding</keyword>
<dbReference type="GO" id="GO:0042026">
    <property type="term" value="P:protein refolding"/>
    <property type="evidence" value="ECO:0007669"/>
    <property type="project" value="TreeGrafter"/>
</dbReference>
<dbReference type="FunFam" id="3.40.50.300:FF:000025">
    <property type="entry name" value="ATP-dependent Clp protease subunit"/>
    <property type="match status" value="1"/>
</dbReference>
<evidence type="ECO:0000256" key="3">
    <source>
        <dbReference type="ARBA" id="ARBA00022741"/>
    </source>
</evidence>
<evidence type="ECO:0000313" key="10">
    <source>
        <dbReference type="EMBL" id="GAO51863.1"/>
    </source>
</evidence>
<feature type="domain" description="Clp ATPase C-terminal" evidence="9">
    <location>
        <begin position="695"/>
        <end position="784"/>
    </location>
</feature>
<evidence type="ECO:0000256" key="2">
    <source>
        <dbReference type="ARBA" id="ARBA00022737"/>
    </source>
</evidence>
<name>A0A0E9NPY8_SAICN</name>
<dbReference type="STRING" id="698492.A0A0E9NPY8"/>
<dbReference type="InterPro" id="IPR003593">
    <property type="entry name" value="AAA+_ATPase"/>
</dbReference>
<dbReference type="EMBL" id="BACD03000054">
    <property type="protein sequence ID" value="GAO51863.1"/>
    <property type="molecule type" value="Genomic_DNA"/>
</dbReference>
<dbReference type="GO" id="GO:0005759">
    <property type="term" value="C:mitochondrial matrix"/>
    <property type="evidence" value="ECO:0007669"/>
    <property type="project" value="TreeGrafter"/>
</dbReference>
<organism evidence="10 11">
    <name type="scientific">Saitoella complicata (strain BCRC 22490 / CBS 7301 / JCM 7358 / NBRC 10748 / NRRL Y-17804)</name>
    <dbReference type="NCBI Taxonomy" id="698492"/>
    <lineage>
        <taxon>Eukaryota</taxon>
        <taxon>Fungi</taxon>
        <taxon>Dikarya</taxon>
        <taxon>Ascomycota</taxon>
        <taxon>Taphrinomycotina</taxon>
        <taxon>Taphrinomycotina incertae sedis</taxon>
        <taxon>Saitoella</taxon>
    </lineage>
</organism>
<dbReference type="GO" id="GO:0034605">
    <property type="term" value="P:cellular response to heat"/>
    <property type="evidence" value="ECO:0007669"/>
    <property type="project" value="TreeGrafter"/>
</dbReference>
<gene>
    <name evidence="10" type="ORF">G7K_5954-t1</name>
</gene>
<evidence type="ECO:0008006" key="12">
    <source>
        <dbReference type="Google" id="ProtNLM"/>
    </source>
</evidence>
<accession>A0A0E9NPY8</accession>
<evidence type="ECO:0000256" key="6">
    <source>
        <dbReference type="ARBA" id="ARBA00066164"/>
    </source>
</evidence>
<dbReference type="Gene3D" id="3.40.50.300">
    <property type="entry name" value="P-loop containing nucleotide triphosphate hydrolases"/>
    <property type="match status" value="3"/>
</dbReference>
<evidence type="ECO:0000313" key="11">
    <source>
        <dbReference type="Proteomes" id="UP000033140"/>
    </source>
</evidence>
<dbReference type="GO" id="GO:0043335">
    <property type="term" value="P:protein unfolding"/>
    <property type="evidence" value="ECO:0007669"/>
    <property type="project" value="TreeGrafter"/>
</dbReference>
<dbReference type="GO" id="GO:0005524">
    <property type="term" value="F:ATP binding"/>
    <property type="evidence" value="ECO:0007669"/>
    <property type="project" value="UniProtKB-KW"/>
</dbReference>
<dbReference type="PANTHER" id="PTHR11638">
    <property type="entry name" value="ATP-DEPENDENT CLP PROTEASE"/>
    <property type="match status" value="1"/>
</dbReference>
<proteinExistence type="inferred from homology"/>
<dbReference type="SUPFAM" id="SSF52540">
    <property type="entry name" value="P-loop containing nucleoside triphosphate hydrolases"/>
    <property type="match status" value="2"/>
</dbReference>
<dbReference type="FunFam" id="3.40.50.300:FF:000010">
    <property type="entry name" value="Chaperone clpB 1, putative"/>
    <property type="match status" value="1"/>
</dbReference>
<dbReference type="SMART" id="SM01086">
    <property type="entry name" value="ClpB_D2-small"/>
    <property type="match status" value="1"/>
</dbReference>
<evidence type="ECO:0000256" key="7">
    <source>
        <dbReference type="SAM" id="Coils"/>
    </source>
</evidence>
<feature type="coiled-coil region" evidence="7">
    <location>
        <begin position="348"/>
        <end position="428"/>
    </location>
</feature>
<comment type="similarity">
    <text evidence="1">Belongs to the ClpA/ClpB family.</text>
</comment>
<keyword evidence="11" id="KW-1185">Reference proteome</keyword>